<gene>
    <name evidence="12" type="ORF">K8V20_01955</name>
</gene>
<dbReference type="CDD" id="cd18623">
    <property type="entry name" value="GH32_ScrB-like"/>
    <property type="match status" value="1"/>
</dbReference>
<dbReference type="InterPro" id="IPR018053">
    <property type="entry name" value="Glyco_hydro_32_AS"/>
</dbReference>
<dbReference type="InterPro" id="IPR006232">
    <property type="entry name" value="Suc6P_hydrolase"/>
</dbReference>
<evidence type="ECO:0000256" key="3">
    <source>
        <dbReference type="ARBA" id="ARBA00012758"/>
    </source>
</evidence>
<comment type="pathway">
    <text evidence="1 9">Glycan biosynthesis; sucrose metabolism.</text>
</comment>
<dbReference type="GO" id="GO:0004564">
    <property type="term" value="F:beta-fructofuranosidase activity"/>
    <property type="evidence" value="ECO:0007669"/>
    <property type="project" value="UniProtKB-EC"/>
</dbReference>
<dbReference type="Gene3D" id="2.60.120.560">
    <property type="entry name" value="Exo-inulinase, domain 1"/>
    <property type="match status" value="1"/>
</dbReference>
<comment type="similarity">
    <text evidence="2 8">Belongs to the glycosyl hydrolase 32 family.</text>
</comment>
<dbReference type="InterPro" id="IPR051214">
    <property type="entry name" value="GH32_Enzymes"/>
</dbReference>
<feature type="domain" description="Glycosyl hydrolase family 32 N-terminal" evidence="10">
    <location>
        <begin position="9"/>
        <end position="316"/>
    </location>
</feature>
<evidence type="ECO:0000259" key="11">
    <source>
        <dbReference type="Pfam" id="PF08244"/>
    </source>
</evidence>
<evidence type="ECO:0000256" key="4">
    <source>
        <dbReference type="ARBA" id="ARBA00019623"/>
    </source>
</evidence>
<proteinExistence type="inferred from homology"/>
<evidence type="ECO:0000256" key="1">
    <source>
        <dbReference type="ARBA" id="ARBA00004914"/>
    </source>
</evidence>
<dbReference type="InterPro" id="IPR001362">
    <property type="entry name" value="Glyco_hydro_32"/>
</dbReference>
<evidence type="ECO:0000256" key="2">
    <source>
        <dbReference type="ARBA" id="ARBA00009902"/>
    </source>
</evidence>
<name>A0A921IKE5_9FIRM</name>
<feature type="domain" description="Glycosyl hydrolase family 32 C-terminal" evidence="11">
    <location>
        <begin position="392"/>
        <end position="429"/>
    </location>
</feature>
<keyword evidence="9" id="KW-0963">Cytoplasm</keyword>
<evidence type="ECO:0000256" key="5">
    <source>
        <dbReference type="ARBA" id="ARBA00022801"/>
    </source>
</evidence>
<dbReference type="NCBIfam" id="TIGR01322">
    <property type="entry name" value="scrB_fam"/>
    <property type="match status" value="1"/>
</dbReference>
<dbReference type="PANTHER" id="PTHR43101">
    <property type="entry name" value="BETA-FRUCTOSIDASE"/>
    <property type="match status" value="1"/>
</dbReference>
<dbReference type="Gene3D" id="2.115.10.20">
    <property type="entry name" value="Glycosyl hydrolase domain, family 43"/>
    <property type="match status" value="1"/>
</dbReference>
<dbReference type="InterPro" id="IPR013148">
    <property type="entry name" value="Glyco_hydro_32_N"/>
</dbReference>
<comment type="function">
    <text evidence="9">Enables the bacterium to metabolize sucrose as a sole carbon source.</text>
</comment>
<dbReference type="EMBL" id="DYVE01000056">
    <property type="protein sequence ID" value="HJG27398.1"/>
    <property type="molecule type" value="Genomic_DNA"/>
</dbReference>
<dbReference type="InterPro" id="IPR013189">
    <property type="entry name" value="Glyco_hydro_32_C"/>
</dbReference>
<dbReference type="AlphaFoldDB" id="A0A921IKE5"/>
<comment type="subcellular location">
    <subcellularLocation>
        <location evidence="9">Cytoplasm</location>
    </subcellularLocation>
</comment>
<dbReference type="GO" id="GO:0005975">
    <property type="term" value="P:carbohydrate metabolic process"/>
    <property type="evidence" value="ECO:0007669"/>
    <property type="project" value="InterPro"/>
</dbReference>
<dbReference type="Pfam" id="PF00251">
    <property type="entry name" value="Glyco_hydro_32N"/>
    <property type="match status" value="1"/>
</dbReference>
<evidence type="ECO:0000256" key="6">
    <source>
        <dbReference type="ARBA" id="ARBA00023295"/>
    </source>
</evidence>
<evidence type="ECO:0000256" key="8">
    <source>
        <dbReference type="RuleBase" id="RU362110"/>
    </source>
</evidence>
<comment type="catalytic activity">
    <reaction evidence="8">
        <text>Hydrolysis of terminal non-reducing beta-D-fructofuranoside residues in beta-D-fructofuranosides.</text>
        <dbReference type="EC" id="3.2.1.26"/>
    </reaction>
</comment>
<accession>A0A921IKE5</accession>
<dbReference type="InterPro" id="IPR013320">
    <property type="entry name" value="ConA-like_dom_sf"/>
</dbReference>
<dbReference type="SUPFAM" id="SSF75005">
    <property type="entry name" value="Arabinanase/levansucrase/invertase"/>
    <property type="match status" value="1"/>
</dbReference>
<evidence type="ECO:0000259" key="10">
    <source>
        <dbReference type="Pfam" id="PF00251"/>
    </source>
</evidence>
<dbReference type="SUPFAM" id="SSF49899">
    <property type="entry name" value="Concanavalin A-like lectins/glucanases"/>
    <property type="match status" value="1"/>
</dbReference>
<keyword evidence="6 8" id="KW-0326">Glycosidase</keyword>
<evidence type="ECO:0000256" key="7">
    <source>
        <dbReference type="ARBA" id="ARBA00033367"/>
    </source>
</evidence>
<evidence type="ECO:0000313" key="12">
    <source>
        <dbReference type="EMBL" id="HJG27398.1"/>
    </source>
</evidence>
<dbReference type="EC" id="3.2.1.26" evidence="3 8"/>
<dbReference type="GO" id="GO:0005737">
    <property type="term" value="C:cytoplasm"/>
    <property type="evidence" value="ECO:0007669"/>
    <property type="project" value="UniProtKB-SubCell"/>
</dbReference>
<evidence type="ECO:0000256" key="9">
    <source>
        <dbReference type="RuleBase" id="RU365015"/>
    </source>
</evidence>
<keyword evidence="9" id="KW-0119">Carbohydrate metabolism</keyword>
<protein>
    <recommendedName>
        <fullName evidence="4 8">Sucrose-6-phosphate hydrolase</fullName>
        <ecNumber evidence="3 8">3.2.1.26</ecNumber>
    </recommendedName>
    <alternativeName>
        <fullName evidence="7 9">Invertase</fullName>
    </alternativeName>
</protein>
<sequence>MPDWRQTLHLEPPRGWLNDPNGLCYFGGLYHVFFQYCPTHANGSGPKHWGHYQSPDLLHWTFTGAPLHPDTPQDKSGAYSGCAVPCGDTVRLYYTGNVKHTGPYDYIRTGREANTILVETPDGIHISPKQVLLTSADYPADCSLHVRDPKVWREDGIWKMVLGARSLADAGRVLLYHSDDGLAWRLARVLEPHPAFGYMWECPDCFPLEGRTWLSISPQGLPHGETENQNIYQSGYFELPGGIESGTPGPFTEWDMGFDFYAPQTFEAPDGRRLLIGWMGMPDADYHNPTEALGWQHCLTIPREVTAGAHGLRQRPARELDALADGAPSTIRNGTATLPLPCRLQGVAEGDFSLTLAGGLHLERDSGSGLVSLRFTRDFLGSGRTIRRAKVGNEPLRLDILVDRSSLEIYLNDGETVFSTRFYPDEPQVPLVAEGLPLAVQPLRPMEFCGMQKED</sequence>
<dbReference type="SMART" id="SM00640">
    <property type="entry name" value="Glyco_32"/>
    <property type="match status" value="1"/>
</dbReference>
<organism evidence="12 13">
    <name type="scientific">Subdoligranulum variabile</name>
    <dbReference type="NCBI Taxonomy" id="214851"/>
    <lineage>
        <taxon>Bacteria</taxon>
        <taxon>Bacillati</taxon>
        <taxon>Bacillota</taxon>
        <taxon>Clostridia</taxon>
        <taxon>Eubacteriales</taxon>
        <taxon>Oscillospiraceae</taxon>
        <taxon>Subdoligranulum</taxon>
    </lineage>
</organism>
<keyword evidence="5 8" id="KW-0378">Hydrolase</keyword>
<dbReference type="PANTHER" id="PTHR43101:SF1">
    <property type="entry name" value="BETA-FRUCTOSIDASE"/>
    <property type="match status" value="1"/>
</dbReference>
<reference evidence="12" key="2">
    <citation type="submission" date="2021-09" db="EMBL/GenBank/DDBJ databases">
        <authorList>
            <person name="Gilroy R."/>
        </authorList>
    </citation>
    <scope>NUCLEOTIDE SEQUENCE</scope>
    <source>
        <strain evidence="12">ChiBcec21-2208</strain>
    </source>
</reference>
<comment type="caution">
    <text evidence="12">The sequence shown here is derived from an EMBL/GenBank/DDBJ whole genome shotgun (WGS) entry which is preliminary data.</text>
</comment>
<dbReference type="InterPro" id="IPR023296">
    <property type="entry name" value="Glyco_hydro_beta-prop_sf"/>
</dbReference>
<dbReference type="Proteomes" id="UP000782880">
    <property type="component" value="Unassembled WGS sequence"/>
</dbReference>
<evidence type="ECO:0000313" key="13">
    <source>
        <dbReference type="Proteomes" id="UP000782880"/>
    </source>
</evidence>
<dbReference type="PROSITE" id="PS00609">
    <property type="entry name" value="GLYCOSYL_HYDROL_F32"/>
    <property type="match status" value="1"/>
</dbReference>
<reference evidence="12" key="1">
    <citation type="journal article" date="2021" name="PeerJ">
        <title>Extensive microbial diversity within the chicken gut microbiome revealed by metagenomics and culture.</title>
        <authorList>
            <person name="Gilroy R."/>
            <person name="Ravi A."/>
            <person name="Getino M."/>
            <person name="Pursley I."/>
            <person name="Horton D.L."/>
            <person name="Alikhan N.F."/>
            <person name="Baker D."/>
            <person name="Gharbi K."/>
            <person name="Hall N."/>
            <person name="Watson M."/>
            <person name="Adriaenssens E.M."/>
            <person name="Foster-Nyarko E."/>
            <person name="Jarju S."/>
            <person name="Secka A."/>
            <person name="Antonio M."/>
            <person name="Oren A."/>
            <person name="Chaudhuri R.R."/>
            <person name="La Ragione R."/>
            <person name="Hildebrand F."/>
            <person name="Pallen M.J."/>
        </authorList>
    </citation>
    <scope>NUCLEOTIDE SEQUENCE</scope>
    <source>
        <strain evidence="12">ChiBcec21-2208</strain>
    </source>
</reference>
<dbReference type="Pfam" id="PF08244">
    <property type="entry name" value="Glyco_hydro_32C"/>
    <property type="match status" value="1"/>
</dbReference>